<comment type="subcellular location">
    <subcellularLocation>
        <location evidence="1 7">Cell membrane</location>
        <topology evidence="1 7">Multi-pass membrane protein</topology>
    </subcellularLocation>
</comment>
<proteinExistence type="inferred from homology"/>
<dbReference type="CDD" id="cd06261">
    <property type="entry name" value="TM_PBP2"/>
    <property type="match status" value="1"/>
</dbReference>
<evidence type="ECO:0000256" key="5">
    <source>
        <dbReference type="ARBA" id="ARBA00022989"/>
    </source>
</evidence>
<comment type="similarity">
    <text evidence="7">Belongs to the binding-protein-dependent transport system permease family.</text>
</comment>
<evidence type="ECO:0000256" key="7">
    <source>
        <dbReference type="RuleBase" id="RU363032"/>
    </source>
</evidence>
<keyword evidence="3" id="KW-1003">Cell membrane</keyword>
<dbReference type="EMBL" id="BAAAHP010000366">
    <property type="protein sequence ID" value="GAA0910823.1"/>
    <property type="molecule type" value="Genomic_DNA"/>
</dbReference>
<feature type="transmembrane region" description="Helical" evidence="7">
    <location>
        <begin position="125"/>
        <end position="146"/>
    </location>
</feature>
<keyword evidence="6 7" id="KW-0472">Membrane</keyword>
<feature type="domain" description="ABC transmembrane type-1" evidence="8">
    <location>
        <begin position="87"/>
        <end position="267"/>
    </location>
</feature>
<keyword evidence="4 7" id="KW-0812">Transmembrane</keyword>
<reference evidence="9 10" key="1">
    <citation type="journal article" date="2019" name="Int. J. Syst. Evol. Microbiol.">
        <title>The Global Catalogue of Microorganisms (GCM) 10K type strain sequencing project: providing services to taxonomists for standard genome sequencing and annotation.</title>
        <authorList>
            <consortium name="The Broad Institute Genomics Platform"/>
            <consortium name="The Broad Institute Genome Sequencing Center for Infectious Disease"/>
            <person name="Wu L."/>
            <person name="Ma J."/>
        </authorList>
    </citation>
    <scope>NUCLEOTIDE SEQUENCE [LARGE SCALE GENOMIC DNA]</scope>
    <source>
        <strain evidence="9 10">JCM 11117</strain>
    </source>
</reference>
<protein>
    <submittedName>
        <fullName evidence="9">ABC transporter permease</fullName>
    </submittedName>
</protein>
<dbReference type="SUPFAM" id="SSF161098">
    <property type="entry name" value="MetI-like"/>
    <property type="match status" value="1"/>
</dbReference>
<keyword evidence="5 7" id="KW-1133">Transmembrane helix</keyword>
<evidence type="ECO:0000256" key="1">
    <source>
        <dbReference type="ARBA" id="ARBA00004651"/>
    </source>
</evidence>
<keyword evidence="2 7" id="KW-0813">Transport</keyword>
<comment type="caution">
    <text evidence="9">The sequence shown here is derived from an EMBL/GenBank/DDBJ whole genome shotgun (WGS) entry which is preliminary data.</text>
</comment>
<evidence type="ECO:0000256" key="3">
    <source>
        <dbReference type="ARBA" id="ARBA00022475"/>
    </source>
</evidence>
<evidence type="ECO:0000256" key="2">
    <source>
        <dbReference type="ARBA" id="ARBA00022448"/>
    </source>
</evidence>
<evidence type="ECO:0000313" key="9">
    <source>
        <dbReference type="EMBL" id="GAA0910823.1"/>
    </source>
</evidence>
<dbReference type="Proteomes" id="UP001499967">
    <property type="component" value="Unassembled WGS sequence"/>
</dbReference>
<feature type="transmembrane region" description="Helical" evidence="7">
    <location>
        <begin position="249"/>
        <end position="271"/>
    </location>
</feature>
<feature type="transmembrane region" description="Helical" evidence="7">
    <location>
        <begin position="152"/>
        <end position="172"/>
    </location>
</feature>
<keyword evidence="10" id="KW-1185">Reference proteome</keyword>
<dbReference type="PANTHER" id="PTHR30151">
    <property type="entry name" value="ALKANE SULFONATE ABC TRANSPORTER-RELATED, MEMBRANE SUBUNIT"/>
    <property type="match status" value="1"/>
</dbReference>
<evidence type="ECO:0000256" key="4">
    <source>
        <dbReference type="ARBA" id="ARBA00022692"/>
    </source>
</evidence>
<sequence length="279" mass="30061">MVLMTAARATAAPRRYRIPRYLRPRPRTVLGMTSSAWTVALGLLCVVTLETVSRAGLISDLYLVPPSTMATRAASLVTDGGFLRQDLLPSVALIAVTFAVAGLLGIATAYLLWRSDWCRRAALPWLAVYYAIPVFAIYPCLVVLFGVGPVPILVVSVAFGTVVVVTNTLTGFDSVPQPVVKLARARRLGAGQYLRRILLPAAAPDILAGLRLGLVYSIIGVLATEFILSTHGLGHYIADAYHTFRVTDMYAGILLICVVALVLNVGSATVAGRLDWRRR</sequence>
<evidence type="ECO:0000256" key="6">
    <source>
        <dbReference type="ARBA" id="ARBA00023136"/>
    </source>
</evidence>
<accession>A0ABN1NKC4</accession>
<gene>
    <name evidence="9" type="ORF">GCM10009559_81780</name>
</gene>
<dbReference type="InterPro" id="IPR035906">
    <property type="entry name" value="MetI-like_sf"/>
</dbReference>
<dbReference type="Gene3D" id="1.10.3720.10">
    <property type="entry name" value="MetI-like"/>
    <property type="match status" value="1"/>
</dbReference>
<evidence type="ECO:0000259" key="8">
    <source>
        <dbReference type="PROSITE" id="PS50928"/>
    </source>
</evidence>
<dbReference type="PANTHER" id="PTHR30151:SF0">
    <property type="entry name" value="ABC TRANSPORTER PERMEASE PROTEIN MJ0413-RELATED"/>
    <property type="match status" value="1"/>
</dbReference>
<dbReference type="Pfam" id="PF00528">
    <property type="entry name" value="BPD_transp_1"/>
    <property type="match status" value="1"/>
</dbReference>
<organism evidence="9 10">
    <name type="scientific">Pseudonocardia zijingensis</name>
    <dbReference type="NCBI Taxonomy" id="153376"/>
    <lineage>
        <taxon>Bacteria</taxon>
        <taxon>Bacillati</taxon>
        <taxon>Actinomycetota</taxon>
        <taxon>Actinomycetes</taxon>
        <taxon>Pseudonocardiales</taxon>
        <taxon>Pseudonocardiaceae</taxon>
        <taxon>Pseudonocardia</taxon>
    </lineage>
</organism>
<feature type="transmembrane region" description="Helical" evidence="7">
    <location>
        <begin position="91"/>
        <end position="113"/>
    </location>
</feature>
<name>A0ABN1NKC4_9PSEU</name>
<dbReference type="InterPro" id="IPR000515">
    <property type="entry name" value="MetI-like"/>
</dbReference>
<evidence type="ECO:0000313" key="10">
    <source>
        <dbReference type="Proteomes" id="UP001499967"/>
    </source>
</evidence>
<dbReference type="PROSITE" id="PS50928">
    <property type="entry name" value="ABC_TM1"/>
    <property type="match status" value="1"/>
</dbReference>